<protein>
    <submittedName>
        <fullName evidence="2">VOC family protein</fullName>
    </submittedName>
</protein>
<proteinExistence type="predicted"/>
<reference evidence="2 3" key="1">
    <citation type="submission" date="2022-11" db="EMBL/GenBank/DDBJ databases">
        <title>Minimal conservation of predation-associated metabolite biosynthetic gene clusters underscores biosynthetic potential of Myxococcota including descriptions for ten novel species: Archangium lansinium sp. nov., Myxococcus landrumus sp. nov., Nannocystis bai.</title>
        <authorList>
            <person name="Ahearne A."/>
            <person name="Stevens C."/>
            <person name="Dowd S."/>
        </authorList>
    </citation>
    <scope>NUCLEOTIDE SEQUENCE [LARGE SCALE GENOMIC DNA]</scope>
    <source>
        <strain evidence="2 3">NCELM</strain>
    </source>
</reference>
<keyword evidence="3" id="KW-1185">Reference proteome</keyword>
<dbReference type="Pfam" id="PF00903">
    <property type="entry name" value="Glyoxalase"/>
    <property type="match status" value="2"/>
</dbReference>
<organism evidence="2 3">
    <name type="scientific">Nannocystis radixulma</name>
    <dbReference type="NCBI Taxonomy" id="2995305"/>
    <lineage>
        <taxon>Bacteria</taxon>
        <taxon>Pseudomonadati</taxon>
        <taxon>Myxococcota</taxon>
        <taxon>Polyangia</taxon>
        <taxon>Nannocystales</taxon>
        <taxon>Nannocystaceae</taxon>
        <taxon>Nannocystis</taxon>
    </lineage>
</organism>
<evidence type="ECO:0000259" key="1">
    <source>
        <dbReference type="PROSITE" id="PS51819"/>
    </source>
</evidence>
<dbReference type="InterPro" id="IPR004360">
    <property type="entry name" value="Glyas_Fos-R_dOase_dom"/>
</dbReference>
<dbReference type="PROSITE" id="PS51819">
    <property type="entry name" value="VOC"/>
    <property type="match status" value="2"/>
</dbReference>
<accession>A0ABT5B8E7</accession>
<dbReference type="SUPFAM" id="SSF54593">
    <property type="entry name" value="Glyoxalase/Bleomycin resistance protein/Dihydroxybiphenyl dioxygenase"/>
    <property type="match status" value="2"/>
</dbReference>
<feature type="domain" description="VOC" evidence="1">
    <location>
        <begin position="138"/>
        <end position="254"/>
    </location>
</feature>
<evidence type="ECO:0000313" key="3">
    <source>
        <dbReference type="Proteomes" id="UP001217838"/>
    </source>
</evidence>
<feature type="domain" description="VOC" evidence="1">
    <location>
        <begin position="11"/>
        <end position="124"/>
    </location>
</feature>
<dbReference type="EMBL" id="JAQNDN010000013">
    <property type="protein sequence ID" value="MDC0670393.1"/>
    <property type="molecule type" value="Genomic_DNA"/>
</dbReference>
<name>A0ABT5B8E7_9BACT</name>
<sequence length="274" mass="29991">MTVVDRYKHGSFCWAELGSPEPAVTTRFYSALFDLGIHHGKGYTILRKQGRDVVAIHRMPADREARGEKPYWLLHVNVDSIDRAVARVEPRGGRVIVPPREVYDAGRVAVLEDPSGAHLALWQAVGHAGAGLIDEPATMCWWELNTRDADEAGVFYSDVIGWRRAEKSVDAATRYTDFFVGERKVGGMLQMNEAWGGMPSHWMTYFRVEDCDEGAALAEKLGGAILVAPCDIPPVGRFAVVSDPHGGIFSIVAYGQAGRGSPPERGLTAIGRSE</sequence>
<dbReference type="InterPro" id="IPR052164">
    <property type="entry name" value="Anthracycline_SecMetBiosynth"/>
</dbReference>
<dbReference type="Gene3D" id="3.10.180.10">
    <property type="entry name" value="2,3-Dihydroxybiphenyl 1,2-Dioxygenase, domain 1"/>
    <property type="match status" value="2"/>
</dbReference>
<comment type="caution">
    <text evidence="2">The sequence shown here is derived from an EMBL/GenBank/DDBJ whole genome shotgun (WGS) entry which is preliminary data.</text>
</comment>
<dbReference type="Proteomes" id="UP001217838">
    <property type="component" value="Unassembled WGS sequence"/>
</dbReference>
<dbReference type="InterPro" id="IPR029068">
    <property type="entry name" value="Glyas_Bleomycin-R_OHBP_Dase"/>
</dbReference>
<dbReference type="InterPro" id="IPR037523">
    <property type="entry name" value="VOC_core"/>
</dbReference>
<dbReference type="PANTHER" id="PTHR33993:SF14">
    <property type="entry name" value="GB|AAF24581.1"/>
    <property type="match status" value="1"/>
</dbReference>
<gene>
    <name evidence="2" type="ORF">POL58_21740</name>
</gene>
<dbReference type="CDD" id="cd07247">
    <property type="entry name" value="SgaA_N_like"/>
    <property type="match status" value="2"/>
</dbReference>
<evidence type="ECO:0000313" key="2">
    <source>
        <dbReference type="EMBL" id="MDC0670393.1"/>
    </source>
</evidence>
<dbReference type="RefSeq" id="WP_272000216.1">
    <property type="nucleotide sequence ID" value="NZ_JAQNDN010000013.1"/>
</dbReference>
<dbReference type="PANTHER" id="PTHR33993">
    <property type="entry name" value="GLYOXALASE-RELATED"/>
    <property type="match status" value="1"/>
</dbReference>